<dbReference type="EMBL" id="BSOH01000005">
    <property type="protein sequence ID" value="GLR16450.1"/>
    <property type="molecule type" value="Genomic_DNA"/>
</dbReference>
<comment type="subcellular location">
    <subcellularLocation>
        <location evidence="1">Membrane</location>
        <topology evidence="1">Multi-pass membrane protein</topology>
    </subcellularLocation>
</comment>
<evidence type="ECO:0000256" key="2">
    <source>
        <dbReference type="ARBA" id="ARBA00022692"/>
    </source>
</evidence>
<dbReference type="GO" id="GO:0016020">
    <property type="term" value="C:membrane"/>
    <property type="evidence" value="ECO:0007669"/>
    <property type="project" value="UniProtKB-SubCell"/>
</dbReference>
<reference evidence="7" key="2">
    <citation type="submission" date="2023-01" db="EMBL/GenBank/DDBJ databases">
        <title>Draft genome sequence of Portibacter lacus strain NBRC 108769.</title>
        <authorList>
            <person name="Sun Q."/>
            <person name="Mori K."/>
        </authorList>
    </citation>
    <scope>NUCLEOTIDE SEQUENCE</scope>
    <source>
        <strain evidence="7">NBRC 108769</strain>
    </source>
</reference>
<evidence type="ECO:0000256" key="1">
    <source>
        <dbReference type="ARBA" id="ARBA00004141"/>
    </source>
</evidence>
<protein>
    <recommendedName>
        <fullName evidence="9">DUF697 domain-containing protein</fullName>
    </recommendedName>
</protein>
<accession>A0AA37SM65</accession>
<keyword evidence="8" id="KW-1185">Reference proteome</keyword>
<evidence type="ECO:0008006" key="9">
    <source>
        <dbReference type="Google" id="ProtNLM"/>
    </source>
</evidence>
<dbReference type="AlphaFoldDB" id="A0AA37SM65"/>
<evidence type="ECO:0000256" key="5">
    <source>
        <dbReference type="SAM" id="MobiDB-lite"/>
    </source>
</evidence>
<dbReference type="Proteomes" id="UP001156666">
    <property type="component" value="Unassembled WGS sequence"/>
</dbReference>
<reference evidence="7" key="1">
    <citation type="journal article" date="2014" name="Int. J. Syst. Evol. Microbiol.">
        <title>Complete genome sequence of Corynebacterium casei LMG S-19264T (=DSM 44701T), isolated from a smear-ripened cheese.</title>
        <authorList>
            <consortium name="US DOE Joint Genome Institute (JGI-PGF)"/>
            <person name="Walter F."/>
            <person name="Albersmeier A."/>
            <person name="Kalinowski J."/>
            <person name="Ruckert C."/>
        </authorList>
    </citation>
    <scope>NUCLEOTIDE SEQUENCE</scope>
    <source>
        <strain evidence="7">NBRC 108769</strain>
    </source>
</reference>
<dbReference type="InterPro" id="IPR021147">
    <property type="entry name" value="DUF697"/>
</dbReference>
<dbReference type="Pfam" id="PF05128">
    <property type="entry name" value="DUF697"/>
    <property type="match status" value="1"/>
</dbReference>
<keyword evidence="2 6" id="KW-0812">Transmembrane</keyword>
<feature type="compositionally biased region" description="Low complexity" evidence="5">
    <location>
        <begin position="181"/>
        <end position="192"/>
    </location>
</feature>
<evidence type="ECO:0000256" key="3">
    <source>
        <dbReference type="ARBA" id="ARBA00022989"/>
    </source>
</evidence>
<organism evidence="7 8">
    <name type="scientific">Portibacter lacus</name>
    <dbReference type="NCBI Taxonomy" id="1099794"/>
    <lineage>
        <taxon>Bacteria</taxon>
        <taxon>Pseudomonadati</taxon>
        <taxon>Bacteroidota</taxon>
        <taxon>Saprospiria</taxon>
        <taxon>Saprospirales</taxon>
        <taxon>Haliscomenobacteraceae</taxon>
        <taxon>Portibacter</taxon>
    </lineage>
</organism>
<feature type="region of interest" description="Disordered" evidence="5">
    <location>
        <begin position="181"/>
        <end position="208"/>
    </location>
</feature>
<keyword evidence="4 6" id="KW-0472">Membrane</keyword>
<gene>
    <name evidence="7" type="ORF">GCM10007940_10650</name>
</gene>
<keyword evidence="3 6" id="KW-1133">Transmembrane helix</keyword>
<feature type="transmembrane region" description="Helical" evidence="6">
    <location>
        <begin position="30"/>
        <end position="51"/>
    </location>
</feature>
<evidence type="ECO:0000313" key="7">
    <source>
        <dbReference type="EMBL" id="GLR16450.1"/>
    </source>
</evidence>
<sequence>MIKYIYKKMIMSENKGNKEKADTIIRNHMIWAMGAGLIPVPIADFFAVSAIQLDMVRQIAKLHDIDFSETAGKASITALTGSGLARLGARAVKFIPGVGSIIGGITMAVLSGASTYALGEVFKKHFETGGTFLDFDPGRLKKFYDEKFEKGKEIAKEIKKEQEEEASTTKTQTVVVSSEEFVEEVSTAPKATKAPKEAPSETPKDPLSQLQAVAKMMEDGFLTEEEFLIMKGKILNEE</sequence>
<name>A0AA37SM65_9BACT</name>
<comment type="caution">
    <text evidence="7">The sequence shown here is derived from an EMBL/GenBank/DDBJ whole genome shotgun (WGS) entry which is preliminary data.</text>
</comment>
<feature type="transmembrane region" description="Helical" evidence="6">
    <location>
        <begin position="94"/>
        <end position="118"/>
    </location>
</feature>
<feature type="compositionally biased region" description="Basic and acidic residues" evidence="5">
    <location>
        <begin position="194"/>
        <end position="204"/>
    </location>
</feature>
<evidence type="ECO:0000313" key="8">
    <source>
        <dbReference type="Proteomes" id="UP001156666"/>
    </source>
</evidence>
<evidence type="ECO:0000256" key="4">
    <source>
        <dbReference type="ARBA" id="ARBA00023136"/>
    </source>
</evidence>
<proteinExistence type="predicted"/>
<evidence type="ECO:0000256" key="6">
    <source>
        <dbReference type="SAM" id="Phobius"/>
    </source>
</evidence>